<dbReference type="Proteomes" id="UP000000611">
    <property type="component" value="Plasmid pl26"/>
</dbReference>
<accession>B5RNP7</accession>
<dbReference type="KEGG" id="bdu:BDU_12015"/>
<geneLocation type="plasmid" evidence="1 2">
    <name>pl26</name>
</geneLocation>
<dbReference type="AlphaFoldDB" id="B5RNP7"/>
<proteinExistence type="predicted"/>
<reference evidence="1 2" key="1">
    <citation type="journal article" date="2008" name="PLoS Genet.">
        <title>The genome of Borrelia recurrentis, the agent of deadly louse-borne relapsing fever, is a degraded subset of tick-borne Borrelia duttonii.</title>
        <authorList>
            <person name="Lescot M."/>
            <person name="Audic S."/>
            <person name="Robert C."/>
            <person name="Nguyen T.T."/>
            <person name="Blanc G."/>
            <person name="Cutler S.J."/>
            <person name="Wincker P."/>
            <person name="Couloux A."/>
            <person name="Claverie J.-M."/>
            <person name="Raoult D."/>
            <person name="Drancourt M."/>
        </authorList>
    </citation>
    <scope>NUCLEOTIDE SEQUENCE [LARGE SCALE GENOMIC DNA]</scope>
    <source>
        <strain evidence="1 2">Ly</strain>
    </source>
</reference>
<dbReference type="HOGENOM" id="CLU_086911_1_0_12"/>
<name>B5RNP7_BORDL</name>
<dbReference type="RefSeq" id="WP_012539748.1">
    <property type="nucleotide sequence ID" value="NC_011261.1"/>
</dbReference>
<protein>
    <submittedName>
        <fullName evidence="1">Uncharacterized conserved protein</fullName>
    </submittedName>
</protein>
<dbReference type="Pfam" id="PF02989">
    <property type="entry name" value="DUF228"/>
    <property type="match status" value="1"/>
</dbReference>
<dbReference type="OrthoDB" id="350958at2"/>
<evidence type="ECO:0000313" key="1">
    <source>
        <dbReference type="EMBL" id="ACH93983.1"/>
    </source>
</evidence>
<sequence length="184" mass="20254">MADIAKLKKEYEDKLNEIKSYMKNPSVDPGLFSNNTEFRDKNLHFAASGGTTTSSVDIIENMPSKGYPYKRGVKLDFSDAKYEPVVVPGGGSDLYGICVDIDDYTEIAQVVPINNNFQGWLIAKKDNATSIAIGDKLKFNSFGELEKDTSSSRLINAVALSKAVKLNENLHIIHVSIFGNRAKS</sequence>
<gene>
    <name evidence="1" type="ordered locus">BDU_12015</name>
</gene>
<keyword evidence="2" id="KW-1185">Reference proteome</keyword>
<organism evidence="1 2">
    <name type="scientific">Borrelia duttonii (strain Ly)</name>
    <dbReference type="NCBI Taxonomy" id="412419"/>
    <lineage>
        <taxon>Bacteria</taxon>
        <taxon>Pseudomonadati</taxon>
        <taxon>Spirochaetota</taxon>
        <taxon>Spirochaetia</taxon>
        <taxon>Spirochaetales</taxon>
        <taxon>Borreliaceae</taxon>
        <taxon>Borrelia</taxon>
    </lineage>
</organism>
<dbReference type="EMBL" id="CP000982">
    <property type="protein sequence ID" value="ACH93983.1"/>
    <property type="molecule type" value="Genomic_DNA"/>
</dbReference>
<dbReference type="InterPro" id="IPR004239">
    <property type="entry name" value="DUF228"/>
</dbReference>
<keyword evidence="1" id="KW-0614">Plasmid</keyword>
<evidence type="ECO:0000313" key="2">
    <source>
        <dbReference type="Proteomes" id="UP000000611"/>
    </source>
</evidence>